<dbReference type="InterPro" id="IPR016177">
    <property type="entry name" value="DNA-bd_dom_sf"/>
</dbReference>
<dbReference type="AlphaFoldDB" id="A0A2G2V5N9"/>
<dbReference type="SUPFAM" id="SSF54171">
    <property type="entry name" value="DNA-binding domain"/>
    <property type="match status" value="1"/>
</dbReference>
<dbReference type="GO" id="GO:0005634">
    <property type="term" value="C:nucleus"/>
    <property type="evidence" value="ECO:0007669"/>
    <property type="project" value="UniProtKB-SubCell"/>
</dbReference>
<keyword evidence="2" id="KW-0805">Transcription regulation</keyword>
<evidence type="ECO:0000259" key="7">
    <source>
        <dbReference type="PROSITE" id="PS50982"/>
    </source>
</evidence>
<evidence type="ECO:0000313" key="9">
    <source>
        <dbReference type="Proteomes" id="UP000224567"/>
    </source>
</evidence>
<dbReference type="Pfam" id="PF01429">
    <property type="entry name" value="MBD"/>
    <property type="match status" value="1"/>
</dbReference>
<dbReference type="Proteomes" id="UP000224567">
    <property type="component" value="Unassembled WGS sequence"/>
</dbReference>
<dbReference type="InterPro" id="IPR001739">
    <property type="entry name" value="Methyl_CpG_DNA-bd"/>
</dbReference>
<feature type="region of interest" description="Disordered" evidence="6">
    <location>
        <begin position="159"/>
        <end position="196"/>
    </location>
</feature>
<dbReference type="PANTHER" id="PTHR12396:SF46">
    <property type="entry name" value="METHYL-CPG-BINDING DOMAIN-CONTAINING PROTEIN 6"/>
    <property type="match status" value="1"/>
</dbReference>
<dbReference type="EMBL" id="MLFT02000234">
    <property type="protein sequence ID" value="PHT28311.1"/>
    <property type="molecule type" value="Genomic_DNA"/>
</dbReference>
<accession>A0A2G2V5N9</accession>
<dbReference type="Gene3D" id="3.30.890.10">
    <property type="entry name" value="Methyl-cpg-binding Protein 2, Chain A"/>
    <property type="match status" value="1"/>
</dbReference>
<feature type="domain" description="MBD" evidence="7">
    <location>
        <begin position="100"/>
        <end position="172"/>
    </location>
</feature>
<comment type="caution">
    <text evidence="8">The sequence shown here is derived from an EMBL/GenBank/DDBJ whole genome shotgun (WGS) entry which is preliminary data.</text>
</comment>
<keyword evidence="4" id="KW-0804">Transcription</keyword>
<reference evidence="8 9" key="1">
    <citation type="journal article" date="2017" name="Genome Biol.">
        <title>New reference genome sequences of hot pepper reveal the massive evolution of plant disease-resistance genes by retroduplication.</title>
        <authorList>
            <person name="Kim S."/>
            <person name="Park J."/>
            <person name="Yeom S.I."/>
            <person name="Kim Y.M."/>
            <person name="Seo E."/>
            <person name="Kim K.T."/>
            <person name="Kim M.S."/>
            <person name="Lee J.M."/>
            <person name="Cheong K."/>
            <person name="Shin H.S."/>
            <person name="Kim S.B."/>
            <person name="Han K."/>
            <person name="Lee J."/>
            <person name="Park M."/>
            <person name="Lee H.A."/>
            <person name="Lee H.Y."/>
            <person name="Lee Y."/>
            <person name="Oh S."/>
            <person name="Lee J.H."/>
            <person name="Choi E."/>
            <person name="Choi E."/>
            <person name="Lee S.E."/>
            <person name="Jeon J."/>
            <person name="Kim H."/>
            <person name="Choi G."/>
            <person name="Song H."/>
            <person name="Lee J."/>
            <person name="Lee S.C."/>
            <person name="Kwon J.K."/>
            <person name="Lee H.Y."/>
            <person name="Koo N."/>
            <person name="Hong Y."/>
            <person name="Kim R.W."/>
            <person name="Kang W.H."/>
            <person name="Huh J.H."/>
            <person name="Kang B.C."/>
            <person name="Yang T.J."/>
            <person name="Lee Y.H."/>
            <person name="Bennetzen J.L."/>
            <person name="Choi D."/>
        </authorList>
    </citation>
    <scope>NUCLEOTIDE SEQUENCE [LARGE SCALE GENOMIC DNA]</scope>
    <source>
        <strain evidence="9">cv. PBC81</strain>
    </source>
</reference>
<dbReference type="GO" id="GO:0003677">
    <property type="term" value="F:DNA binding"/>
    <property type="evidence" value="ECO:0007669"/>
    <property type="project" value="UniProtKB-KW"/>
</dbReference>
<evidence type="ECO:0000256" key="5">
    <source>
        <dbReference type="ARBA" id="ARBA00023242"/>
    </source>
</evidence>
<proteinExistence type="predicted"/>
<keyword evidence="5" id="KW-0539">Nucleus</keyword>
<dbReference type="OrthoDB" id="10072024at2759"/>
<protein>
    <recommendedName>
        <fullName evidence="7">MBD domain-containing protein</fullName>
    </recommendedName>
</protein>
<evidence type="ECO:0000256" key="4">
    <source>
        <dbReference type="ARBA" id="ARBA00023163"/>
    </source>
</evidence>
<comment type="subcellular location">
    <subcellularLocation>
        <location evidence="1">Nucleus</location>
    </subcellularLocation>
</comment>
<keyword evidence="9" id="KW-1185">Reference proteome</keyword>
<evidence type="ECO:0000256" key="6">
    <source>
        <dbReference type="SAM" id="MobiDB-lite"/>
    </source>
</evidence>
<name>A0A2G2V5N9_CAPBA</name>
<dbReference type="PANTHER" id="PTHR12396">
    <property type="entry name" value="METHYL-CPG BINDING PROTEIN, MBD"/>
    <property type="match status" value="1"/>
</dbReference>
<keyword evidence="3" id="KW-0238">DNA-binding</keyword>
<evidence type="ECO:0000256" key="3">
    <source>
        <dbReference type="ARBA" id="ARBA00023125"/>
    </source>
</evidence>
<dbReference type="PROSITE" id="PS50982">
    <property type="entry name" value="MBD"/>
    <property type="match status" value="1"/>
</dbReference>
<evidence type="ECO:0000313" key="8">
    <source>
        <dbReference type="EMBL" id="PHT28311.1"/>
    </source>
</evidence>
<evidence type="ECO:0000256" key="2">
    <source>
        <dbReference type="ARBA" id="ARBA00023015"/>
    </source>
</evidence>
<gene>
    <name evidence="8" type="ORF">CQW23_32083</name>
</gene>
<organism evidence="8 9">
    <name type="scientific">Capsicum baccatum</name>
    <name type="common">Peruvian pepper</name>
    <dbReference type="NCBI Taxonomy" id="33114"/>
    <lineage>
        <taxon>Eukaryota</taxon>
        <taxon>Viridiplantae</taxon>
        <taxon>Streptophyta</taxon>
        <taxon>Embryophyta</taxon>
        <taxon>Tracheophyta</taxon>
        <taxon>Spermatophyta</taxon>
        <taxon>Magnoliopsida</taxon>
        <taxon>eudicotyledons</taxon>
        <taxon>Gunneridae</taxon>
        <taxon>Pentapetalae</taxon>
        <taxon>asterids</taxon>
        <taxon>lamiids</taxon>
        <taxon>Solanales</taxon>
        <taxon>Solanaceae</taxon>
        <taxon>Solanoideae</taxon>
        <taxon>Capsiceae</taxon>
        <taxon>Capsicum</taxon>
    </lineage>
</organism>
<dbReference type="STRING" id="33114.A0A2G2V5N9"/>
<sequence>MLPSMTGHAAASTITPVTVTGGDDGIPLDLLLQSETYIGVETNARFETVKPNKADFVVEERNEVDLATPVSVESESKMEVQTTELVAETVMPMHKVNISVEVNVKRPSWLLEDWKFETKVRTNGASAGAVDNYYYEPVSGKIFWSMAEVFRFLKMGSRRKKSTGGDATPSETLNSKKQKKSSSKKEQNKTSSFYSDSLNPPQSICWVLTDSSADTWAPFIHGNMVPKGQRQEWDAVFSTVSQRNANRDAGDRGLRYVKVCMTWHPRLRPSGSMKLG</sequence>
<reference evidence="9" key="2">
    <citation type="journal article" date="2017" name="J. Anim. Genet.">
        <title>Multiple reference genome sequences of hot pepper reveal the massive evolution of plant disease resistance genes by retroduplication.</title>
        <authorList>
            <person name="Kim S."/>
            <person name="Park J."/>
            <person name="Yeom S.-I."/>
            <person name="Kim Y.-M."/>
            <person name="Seo E."/>
            <person name="Kim K.-T."/>
            <person name="Kim M.-S."/>
            <person name="Lee J.M."/>
            <person name="Cheong K."/>
            <person name="Shin H.-S."/>
            <person name="Kim S.-B."/>
            <person name="Han K."/>
            <person name="Lee J."/>
            <person name="Park M."/>
            <person name="Lee H.-A."/>
            <person name="Lee H.-Y."/>
            <person name="Lee Y."/>
            <person name="Oh S."/>
            <person name="Lee J.H."/>
            <person name="Choi E."/>
            <person name="Choi E."/>
            <person name="Lee S.E."/>
            <person name="Jeon J."/>
            <person name="Kim H."/>
            <person name="Choi G."/>
            <person name="Song H."/>
            <person name="Lee J."/>
            <person name="Lee S.-C."/>
            <person name="Kwon J.-K."/>
            <person name="Lee H.-Y."/>
            <person name="Koo N."/>
            <person name="Hong Y."/>
            <person name="Kim R.W."/>
            <person name="Kang W.-H."/>
            <person name="Huh J.H."/>
            <person name="Kang B.-C."/>
            <person name="Yang T.-J."/>
            <person name="Lee Y.-H."/>
            <person name="Bennetzen J.L."/>
            <person name="Choi D."/>
        </authorList>
    </citation>
    <scope>NUCLEOTIDE SEQUENCE [LARGE SCALE GENOMIC DNA]</scope>
    <source>
        <strain evidence="9">cv. PBC81</strain>
    </source>
</reference>
<evidence type="ECO:0000256" key="1">
    <source>
        <dbReference type="ARBA" id="ARBA00004123"/>
    </source>
</evidence>